<dbReference type="GO" id="GO:0005085">
    <property type="term" value="F:guanyl-nucleotide exchange factor activity"/>
    <property type="evidence" value="ECO:0007669"/>
    <property type="project" value="InterPro"/>
</dbReference>
<evidence type="ECO:0000313" key="2">
    <source>
        <dbReference type="EMBL" id="AET38120.1"/>
    </source>
</evidence>
<dbReference type="InParanoid" id="G8JNQ2"/>
<feature type="region of interest" description="Disordered" evidence="1">
    <location>
        <begin position="230"/>
        <end position="251"/>
    </location>
</feature>
<proteinExistence type="predicted"/>
<dbReference type="eggNOG" id="ENOG502QQB4">
    <property type="taxonomic scope" value="Eukaryota"/>
</dbReference>
<dbReference type="GeneID" id="11473075"/>
<protein>
    <recommendedName>
        <fullName evidence="4">UNC-45/Cro1/She4 central domain-containing protein</fullName>
    </recommendedName>
</protein>
<reference evidence="3" key="1">
    <citation type="journal article" date="2012" name="G3 (Bethesda)">
        <title>Pichia sorbitophila, an interspecies yeast hybrid reveals early steps of genome resolution following polyploidization.</title>
        <authorList>
            <person name="Leh Louis V."/>
            <person name="Despons L."/>
            <person name="Friedrich A."/>
            <person name="Martin T."/>
            <person name="Durrens P."/>
            <person name="Casaregola S."/>
            <person name="Neuveglise C."/>
            <person name="Fairhead C."/>
            <person name="Marck C."/>
            <person name="Cruz J.A."/>
            <person name="Straub M.L."/>
            <person name="Kugler V."/>
            <person name="Sacerdot C."/>
            <person name="Uzunov Z."/>
            <person name="Thierry A."/>
            <person name="Weiss S."/>
            <person name="Bleykasten C."/>
            <person name="De Montigny J."/>
            <person name="Jacques N."/>
            <person name="Jung P."/>
            <person name="Lemaire M."/>
            <person name="Mallet S."/>
            <person name="Morel G."/>
            <person name="Richard G.F."/>
            <person name="Sarkar A."/>
            <person name="Savel G."/>
            <person name="Schacherer J."/>
            <person name="Seret M.L."/>
            <person name="Talla E."/>
            <person name="Samson G."/>
            <person name="Jubin C."/>
            <person name="Poulain J."/>
            <person name="Vacherie B."/>
            <person name="Barbe V."/>
            <person name="Pelletier E."/>
            <person name="Sherman D.J."/>
            <person name="Westhof E."/>
            <person name="Weissenbach J."/>
            <person name="Baret P.V."/>
            <person name="Wincker P."/>
            <person name="Gaillardin C."/>
            <person name="Dujon B."/>
            <person name="Souciet J.L."/>
        </authorList>
    </citation>
    <scope>NUCLEOTIDE SEQUENCE [LARGE SCALE GENOMIC DNA]</scope>
    <source>
        <strain evidence="3">CBS 270.75 / DBVPG 7215 / KCTC 17166 / NRRL Y-17582</strain>
    </source>
</reference>
<dbReference type="PANTHER" id="PTHR10957">
    <property type="entry name" value="RAP1 GTPASE-GDP DISSOCIATION STIMULATOR 1"/>
    <property type="match status" value="1"/>
</dbReference>
<keyword evidence="3" id="KW-1185">Reference proteome</keyword>
<name>G8JNQ2_ERECY</name>
<evidence type="ECO:0000313" key="3">
    <source>
        <dbReference type="Proteomes" id="UP000006790"/>
    </source>
</evidence>
<sequence length="604" mass="68417">MDYEEILFGLKEVLEADKALDIKVEEEGCLGSYVSVLDRLAVHLRSQSNRDIVRESGLLGKLFRSLGVILDGAFHGGENKAELFQLGSEVIRCIANCFIDNDKNRKLFIEPHSTKRNEILDYHVGLILKLESADRCISGLQMRTIVMVRNLCFESEEYRSRCVEPVVGPLILFLKRHSQDYLEEEFSSAVVLGLQFLCDIMGVFYSQFDIENIMFFATLLRRAAATLESSNTRDSSAEEEQQQQQQQEEEEEEPCNEIVICLTQIIETCLDKNSKLDFSDLCRNSKLQRTLLETLDILYEKTFINKLIVMRSITSSIGYVSASKINSNKQDRPMCYELLNSSKNGYVISAALFVLSNSISERNDVEEILRHTSLAQFVNCTVYFKDPIQYQSFLDIFKKCLNLSTVSTFPVSDHSRLFNLLKLCHDQCRYYPSVSPILEGLLNKILVTFTGSSLLAATLLQDMVAEIGGVPACLMLDKISKQRDNASEDTFSKLFDAIFRFNDVTTSNEGTSIQYLFHMTKSIGMYLHDCSPNGSNLLLTKYTDSLLLLFKSIISLQDKNDPGSKSVWNNAKFDAGMILKLNKNATEPPSPQLSELLHTCRSLF</sequence>
<dbReference type="EMBL" id="CP002498">
    <property type="protein sequence ID" value="AET38120.1"/>
    <property type="molecule type" value="Genomic_DNA"/>
</dbReference>
<dbReference type="GO" id="GO:0030010">
    <property type="term" value="P:establishment of cell polarity"/>
    <property type="evidence" value="ECO:0007669"/>
    <property type="project" value="EnsemblFungi"/>
</dbReference>
<dbReference type="OrthoDB" id="4059796at2759"/>
<dbReference type="Proteomes" id="UP000006790">
    <property type="component" value="Chromosome 2"/>
</dbReference>
<dbReference type="FunCoup" id="G8JNQ2">
    <property type="interactions" value="65"/>
</dbReference>
<evidence type="ECO:0008006" key="4">
    <source>
        <dbReference type="Google" id="ProtNLM"/>
    </source>
</evidence>
<dbReference type="GO" id="GO:0007266">
    <property type="term" value="P:Rho protein signal transduction"/>
    <property type="evidence" value="ECO:0007669"/>
    <property type="project" value="EnsemblFungi"/>
</dbReference>
<dbReference type="KEGG" id="erc:Ecym_2387"/>
<gene>
    <name evidence="2" type="ordered locus">Ecym_2387</name>
</gene>
<dbReference type="OMA" id="ESCFNNG"/>
<dbReference type="AlphaFoldDB" id="G8JNQ2"/>
<organism evidence="2 3">
    <name type="scientific">Eremothecium cymbalariae (strain CBS 270.75 / DBVPG 7215 / KCTC 17166 / NRRL Y-17582)</name>
    <name type="common">Yeast</name>
    <dbReference type="NCBI Taxonomy" id="931890"/>
    <lineage>
        <taxon>Eukaryota</taxon>
        <taxon>Fungi</taxon>
        <taxon>Dikarya</taxon>
        <taxon>Ascomycota</taxon>
        <taxon>Saccharomycotina</taxon>
        <taxon>Saccharomycetes</taxon>
        <taxon>Saccharomycetales</taxon>
        <taxon>Saccharomycetaceae</taxon>
        <taxon>Eremothecium</taxon>
    </lineage>
</organism>
<dbReference type="HOGENOM" id="CLU_436179_0_0_1"/>
<feature type="compositionally biased region" description="Acidic residues" evidence="1">
    <location>
        <begin position="237"/>
        <end position="251"/>
    </location>
</feature>
<evidence type="ECO:0000256" key="1">
    <source>
        <dbReference type="SAM" id="MobiDB-lite"/>
    </source>
</evidence>
<accession>G8JNQ2</accession>
<dbReference type="InterPro" id="IPR040144">
    <property type="entry name" value="RAP1GDS1"/>
</dbReference>
<dbReference type="GO" id="GO:1903338">
    <property type="term" value="P:regulation of cell wall organization or biogenesis"/>
    <property type="evidence" value="ECO:0007669"/>
    <property type="project" value="EnsemblFungi"/>
</dbReference>
<dbReference type="RefSeq" id="XP_003644937.1">
    <property type="nucleotide sequence ID" value="XM_003644889.1"/>
</dbReference>